<comment type="caution">
    <text evidence="2">The sequence shown here is derived from an EMBL/GenBank/DDBJ whole genome shotgun (WGS) entry which is preliminary data.</text>
</comment>
<evidence type="ECO:0000313" key="2">
    <source>
        <dbReference type="EMBL" id="MXO72935.1"/>
    </source>
</evidence>
<feature type="transmembrane region" description="Helical" evidence="1">
    <location>
        <begin position="6"/>
        <end position="24"/>
    </location>
</feature>
<proteinExistence type="predicted"/>
<accession>A0A844YX64</accession>
<evidence type="ECO:0000313" key="3">
    <source>
        <dbReference type="Proteomes" id="UP000466966"/>
    </source>
</evidence>
<keyword evidence="1" id="KW-0812">Transmembrane</keyword>
<gene>
    <name evidence="2" type="ORF">GRI99_14995</name>
</gene>
<dbReference type="RefSeq" id="WP_160772863.1">
    <property type="nucleotide sequence ID" value="NZ_WTYV01000006.1"/>
</dbReference>
<organism evidence="2 3">
    <name type="scientific">Alteraurantiacibacter buctensis</name>
    <dbReference type="NCBI Taxonomy" id="1503981"/>
    <lineage>
        <taxon>Bacteria</taxon>
        <taxon>Pseudomonadati</taxon>
        <taxon>Pseudomonadota</taxon>
        <taxon>Alphaproteobacteria</taxon>
        <taxon>Sphingomonadales</taxon>
        <taxon>Erythrobacteraceae</taxon>
        <taxon>Alteraurantiacibacter</taxon>
    </lineage>
</organism>
<keyword evidence="3" id="KW-1185">Reference proteome</keyword>
<dbReference type="Proteomes" id="UP000466966">
    <property type="component" value="Unassembled WGS sequence"/>
</dbReference>
<reference evidence="2 3" key="1">
    <citation type="submission" date="2019-12" db="EMBL/GenBank/DDBJ databases">
        <title>Genomic-based taxomic classification of the family Erythrobacteraceae.</title>
        <authorList>
            <person name="Xu L."/>
        </authorList>
    </citation>
    <scope>NUCLEOTIDE SEQUENCE [LARGE SCALE GENOMIC DNA]</scope>
    <source>
        <strain evidence="2 3">M0322</strain>
    </source>
</reference>
<keyword evidence="1" id="KW-0472">Membrane</keyword>
<dbReference type="AlphaFoldDB" id="A0A844YX64"/>
<evidence type="ECO:0000256" key="1">
    <source>
        <dbReference type="SAM" id="Phobius"/>
    </source>
</evidence>
<sequence>MGVGETFAFIALAGVAIALLISAVEVTKRFIAYKEAKLAAQGTAAENRALISRIEVLERIVTDRGPDLAGEIEALRRADAGAPLAFEKERV</sequence>
<protein>
    <submittedName>
        <fullName evidence="2">Uncharacterized protein</fullName>
    </submittedName>
</protein>
<keyword evidence="1" id="KW-1133">Transmembrane helix</keyword>
<dbReference type="EMBL" id="WTYV01000006">
    <property type="protein sequence ID" value="MXO72935.1"/>
    <property type="molecule type" value="Genomic_DNA"/>
</dbReference>
<name>A0A844YX64_9SPHN</name>
<dbReference type="OrthoDB" id="7428745at2"/>